<dbReference type="SUPFAM" id="SSF47090">
    <property type="entry name" value="PGBD-like"/>
    <property type="match status" value="2"/>
</dbReference>
<protein>
    <submittedName>
        <fullName evidence="4">Peptidoglycan-binding (PGRP) domain of peptidoglycan hydrolases-containing protein</fullName>
    </submittedName>
</protein>
<evidence type="ECO:0000256" key="1">
    <source>
        <dbReference type="SAM" id="MobiDB-lite"/>
    </source>
</evidence>
<accession>A0A2H1KZC4</accession>
<name>A0A2H1KZC4_9MICO</name>
<dbReference type="SUPFAM" id="SSF55166">
    <property type="entry name" value="Hedgehog/DD-peptidase"/>
    <property type="match status" value="1"/>
</dbReference>
<evidence type="ECO:0000259" key="3">
    <source>
        <dbReference type="Pfam" id="PF13539"/>
    </source>
</evidence>
<dbReference type="InterPro" id="IPR036365">
    <property type="entry name" value="PGBD-like_sf"/>
</dbReference>
<feature type="compositionally biased region" description="Gly residues" evidence="1">
    <location>
        <begin position="155"/>
        <end position="166"/>
    </location>
</feature>
<proteinExistence type="predicted"/>
<gene>
    <name evidence="4" type="ORF">BANT918_03270</name>
</gene>
<feature type="domain" description="Peptidase M15C" evidence="3">
    <location>
        <begin position="66"/>
        <end position="133"/>
    </location>
</feature>
<dbReference type="OrthoDB" id="7671932at2"/>
<dbReference type="RefSeq" id="WP_101621154.1">
    <property type="nucleotide sequence ID" value="NZ_FXZD01000020.1"/>
</dbReference>
<evidence type="ECO:0000259" key="2">
    <source>
        <dbReference type="Pfam" id="PF01471"/>
    </source>
</evidence>
<dbReference type="GO" id="GO:0008233">
    <property type="term" value="F:peptidase activity"/>
    <property type="evidence" value="ECO:0007669"/>
    <property type="project" value="InterPro"/>
</dbReference>
<keyword evidence="4" id="KW-0378">Hydrolase</keyword>
<organism evidence="4 5">
    <name type="scientific">Brevibacterium antiquum CNRZ 918</name>
    <dbReference type="NCBI Taxonomy" id="1255637"/>
    <lineage>
        <taxon>Bacteria</taxon>
        <taxon>Bacillati</taxon>
        <taxon>Actinomycetota</taxon>
        <taxon>Actinomycetes</taxon>
        <taxon>Micrococcales</taxon>
        <taxon>Brevibacteriaceae</taxon>
        <taxon>Brevibacterium</taxon>
    </lineage>
</organism>
<evidence type="ECO:0000313" key="5">
    <source>
        <dbReference type="Proteomes" id="UP000234433"/>
    </source>
</evidence>
<dbReference type="Gene3D" id="1.10.101.10">
    <property type="entry name" value="PGBD-like superfamily/PGBD"/>
    <property type="match status" value="2"/>
</dbReference>
<dbReference type="InterPro" id="IPR036366">
    <property type="entry name" value="PGBDSf"/>
</dbReference>
<dbReference type="InterPro" id="IPR009045">
    <property type="entry name" value="Zn_M74/Hedgehog-like"/>
</dbReference>
<dbReference type="Proteomes" id="UP000234433">
    <property type="component" value="Unassembled WGS sequence"/>
</dbReference>
<dbReference type="Pfam" id="PF13539">
    <property type="entry name" value="Peptidase_M15_4"/>
    <property type="match status" value="1"/>
</dbReference>
<dbReference type="Gene3D" id="3.30.1380.10">
    <property type="match status" value="1"/>
</dbReference>
<dbReference type="Pfam" id="PF01471">
    <property type="entry name" value="PG_binding_1"/>
    <property type="match status" value="1"/>
</dbReference>
<dbReference type="AlphaFoldDB" id="A0A2H1KZC4"/>
<reference evidence="4 5" key="1">
    <citation type="submission" date="2017-03" db="EMBL/GenBank/DDBJ databases">
        <authorList>
            <person name="Afonso C.L."/>
            <person name="Miller P.J."/>
            <person name="Scott M.A."/>
            <person name="Spackman E."/>
            <person name="Goraichik I."/>
            <person name="Dimitrov K.M."/>
            <person name="Suarez D.L."/>
            <person name="Swayne D.E."/>
        </authorList>
    </citation>
    <scope>NUCLEOTIDE SEQUENCE [LARGE SCALE GENOMIC DNA]</scope>
    <source>
        <strain evidence="4 5">CNRZ 918</strain>
    </source>
</reference>
<dbReference type="InterPro" id="IPR039561">
    <property type="entry name" value="Peptidase_M15C"/>
</dbReference>
<feature type="domain" description="Peptidoglycan binding-like" evidence="2">
    <location>
        <begin position="200"/>
        <end position="235"/>
    </location>
</feature>
<evidence type="ECO:0000313" key="4">
    <source>
        <dbReference type="EMBL" id="SMY05116.1"/>
    </source>
</evidence>
<feature type="region of interest" description="Disordered" evidence="1">
    <location>
        <begin position="147"/>
        <end position="173"/>
    </location>
</feature>
<dbReference type="InterPro" id="IPR002477">
    <property type="entry name" value="Peptidoglycan-bd-like"/>
</dbReference>
<sequence>MSTSQNGYRANDRSLIASYAVPGGKLAMRKGDVATVLAYVAKRFHSEVEALKWPGNWGYAERPIRGSSTTLSNHASGTAIDLNAPQHPLGTSPNANFSSSQITKIHRILNDCDGVLRWGGDYRGRKDPMHVEINKGTAAVRSLAKKIRAGSKPGPSGGAEASGGGSSSPTYTSISGSTPLVKLYTKGEPVERAQKAVGVKADGYWGADSVAAAKKWQKANGLDADGMIGDKSWAVINGGKASKPKPSGSKAPAFPLPSGHYFGPKSGPANSHSGYYNHREHLRVWQKQMQKRGWTIKADGLWGSETSKVAGQFQKQKHLGYDKLVGPETWAAAWTEPIT</sequence>
<dbReference type="EMBL" id="FXZD01000020">
    <property type="protein sequence ID" value="SMY05116.1"/>
    <property type="molecule type" value="Genomic_DNA"/>
</dbReference>